<comment type="similarity">
    <text evidence="1 9 10">Belongs to the peptidase S8 family.</text>
</comment>
<evidence type="ECO:0000313" key="15">
    <source>
        <dbReference type="EMBL" id="KAJ3183446.1"/>
    </source>
</evidence>
<dbReference type="GO" id="GO:0005615">
    <property type="term" value="C:extracellular space"/>
    <property type="evidence" value="ECO:0007669"/>
    <property type="project" value="TreeGrafter"/>
</dbReference>
<organism evidence="15 16">
    <name type="scientific">Geranomyces variabilis</name>
    <dbReference type="NCBI Taxonomy" id="109894"/>
    <lineage>
        <taxon>Eukaryota</taxon>
        <taxon>Fungi</taxon>
        <taxon>Fungi incertae sedis</taxon>
        <taxon>Chytridiomycota</taxon>
        <taxon>Chytridiomycota incertae sedis</taxon>
        <taxon>Chytridiomycetes</taxon>
        <taxon>Spizellomycetales</taxon>
        <taxon>Powellomycetaceae</taxon>
        <taxon>Geranomyces</taxon>
    </lineage>
</organism>
<evidence type="ECO:0000256" key="7">
    <source>
        <dbReference type="ARBA" id="ARBA00022825"/>
    </source>
</evidence>
<keyword evidence="16" id="KW-1185">Reference proteome</keyword>
<reference evidence="15" key="1">
    <citation type="submission" date="2020-05" db="EMBL/GenBank/DDBJ databases">
        <title>Phylogenomic resolution of chytrid fungi.</title>
        <authorList>
            <person name="Stajich J.E."/>
            <person name="Amses K."/>
            <person name="Simmons R."/>
            <person name="Seto K."/>
            <person name="Myers J."/>
            <person name="Bonds A."/>
            <person name="Quandt C.A."/>
            <person name="Barry K."/>
            <person name="Liu P."/>
            <person name="Grigoriev I."/>
            <person name="Longcore J.E."/>
            <person name="James T.Y."/>
        </authorList>
    </citation>
    <scope>NUCLEOTIDE SEQUENCE</scope>
    <source>
        <strain evidence="15">JEL0379</strain>
    </source>
</reference>
<evidence type="ECO:0000256" key="6">
    <source>
        <dbReference type="ARBA" id="ARBA00022801"/>
    </source>
</evidence>
<feature type="active site" description="Charge relay system" evidence="8 9">
    <location>
        <position position="533"/>
    </location>
</feature>
<evidence type="ECO:0000256" key="5">
    <source>
        <dbReference type="ARBA" id="ARBA00022729"/>
    </source>
</evidence>
<dbReference type="InterPro" id="IPR003137">
    <property type="entry name" value="PA_domain"/>
</dbReference>
<dbReference type="Gene3D" id="3.40.50.200">
    <property type="entry name" value="Peptidase S8/S53 domain"/>
    <property type="match status" value="1"/>
</dbReference>
<evidence type="ECO:0000259" key="13">
    <source>
        <dbReference type="Pfam" id="PF02225"/>
    </source>
</evidence>
<feature type="active site" description="Charge relay system" evidence="8 9">
    <location>
        <position position="217"/>
    </location>
</feature>
<dbReference type="Pfam" id="PF02225">
    <property type="entry name" value="PA"/>
    <property type="match status" value="1"/>
</dbReference>
<dbReference type="Gene3D" id="2.60.40.1710">
    <property type="entry name" value="Subtilisin-like superfamily"/>
    <property type="match status" value="1"/>
</dbReference>
<keyword evidence="6 9" id="KW-0378">Hydrolase</keyword>
<keyword evidence="5 11" id="KW-0732">Signal</keyword>
<dbReference type="AlphaFoldDB" id="A0AAD5TPR8"/>
<dbReference type="Gene3D" id="3.50.30.30">
    <property type="match status" value="1"/>
</dbReference>
<dbReference type="InterPro" id="IPR015500">
    <property type="entry name" value="Peptidase_S8_subtilisin-rel"/>
</dbReference>
<dbReference type="PANTHER" id="PTHR43806:SF66">
    <property type="entry name" value="SERIN ENDOPEPTIDASE"/>
    <property type="match status" value="1"/>
</dbReference>
<gene>
    <name evidence="15" type="ORF">HDU87_006765</name>
</gene>
<dbReference type="GO" id="GO:0016020">
    <property type="term" value="C:membrane"/>
    <property type="evidence" value="ECO:0007669"/>
    <property type="project" value="InterPro"/>
</dbReference>
<dbReference type="InterPro" id="IPR023827">
    <property type="entry name" value="Peptidase_S8_Asp-AS"/>
</dbReference>
<proteinExistence type="inferred from homology"/>
<evidence type="ECO:0008006" key="17">
    <source>
        <dbReference type="Google" id="ProtNLM"/>
    </source>
</evidence>
<dbReference type="Pfam" id="PF06280">
    <property type="entry name" value="fn3_5"/>
    <property type="match status" value="1"/>
</dbReference>
<protein>
    <recommendedName>
        <fullName evidence="17">Subtilisin-like protease</fullName>
    </recommendedName>
</protein>
<dbReference type="InterPro" id="IPR050131">
    <property type="entry name" value="Peptidase_S8_subtilisin-like"/>
</dbReference>
<keyword evidence="4 9" id="KW-0645">Protease</keyword>
<evidence type="ECO:0000259" key="12">
    <source>
        <dbReference type="Pfam" id="PF00082"/>
    </source>
</evidence>
<evidence type="ECO:0000256" key="10">
    <source>
        <dbReference type="RuleBase" id="RU003355"/>
    </source>
</evidence>
<dbReference type="GO" id="GO:0006508">
    <property type="term" value="P:proteolysis"/>
    <property type="evidence" value="ECO:0007669"/>
    <property type="project" value="UniProtKB-KW"/>
</dbReference>
<feature type="active site" description="Charge relay system" evidence="8 9">
    <location>
        <position position="162"/>
    </location>
</feature>
<dbReference type="Proteomes" id="UP001212152">
    <property type="component" value="Unassembled WGS sequence"/>
</dbReference>
<dbReference type="PROSITE" id="PS00136">
    <property type="entry name" value="SUBTILASE_ASP"/>
    <property type="match status" value="1"/>
</dbReference>
<feature type="signal peptide" evidence="11">
    <location>
        <begin position="1"/>
        <end position="19"/>
    </location>
</feature>
<evidence type="ECO:0000256" key="8">
    <source>
        <dbReference type="PIRSR" id="PIRSR615500-1"/>
    </source>
</evidence>
<keyword evidence="7 9" id="KW-0720">Serine protease</keyword>
<name>A0AAD5TPR8_9FUNG</name>
<feature type="chain" id="PRO_5042119583" description="Subtilisin-like protease" evidence="11">
    <location>
        <begin position="20"/>
        <end position="903"/>
    </location>
</feature>
<evidence type="ECO:0000256" key="11">
    <source>
        <dbReference type="SAM" id="SignalP"/>
    </source>
</evidence>
<evidence type="ECO:0000313" key="16">
    <source>
        <dbReference type="Proteomes" id="UP001212152"/>
    </source>
</evidence>
<dbReference type="EMBL" id="JADGJQ010000006">
    <property type="protein sequence ID" value="KAJ3183446.1"/>
    <property type="molecule type" value="Genomic_DNA"/>
</dbReference>
<comment type="caution">
    <text evidence="15">The sequence shown here is derived from an EMBL/GenBank/DDBJ whole genome shotgun (WGS) entry which is preliminary data.</text>
</comment>
<evidence type="ECO:0000256" key="4">
    <source>
        <dbReference type="ARBA" id="ARBA00022670"/>
    </source>
</evidence>
<dbReference type="GO" id="GO:0004252">
    <property type="term" value="F:serine-type endopeptidase activity"/>
    <property type="evidence" value="ECO:0007669"/>
    <property type="project" value="UniProtKB-UniRule"/>
</dbReference>
<keyword evidence="2" id="KW-0134">Cell wall</keyword>
<dbReference type="PROSITE" id="PS00138">
    <property type="entry name" value="SUBTILASE_SER"/>
    <property type="match status" value="1"/>
</dbReference>
<feature type="domain" description="C5a peptidase/Subtilisin-like protease SBT2-like Fn3-like" evidence="14">
    <location>
        <begin position="606"/>
        <end position="716"/>
    </location>
</feature>
<accession>A0AAD5TPR8</accession>
<evidence type="ECO:0000256" key="3">
    <source>
        <dbReference type="ARBA" id="ARBA00022525"/>
    </source>
</evidence>
<dbReference type="InterPro" id="IPR046450">
    <property type="entry name" value="PA_dom_sf"/>
</dbReference>
<dbReference type="InterPro" id="IPR036852">
    <property type="entry name" value="Peptidase_S8/S53_dom_sf"/>
</dbReference>
<dbReference type="InterPro" id="IPR000209">
    <property type="entry name" value="Peptidase_S8/S53_dom"/>
</dbReference>
<evidence type="ECO:0000256" key="1">
    <source>
        <dbReference type="ARBA" id="ARBA00011073"/>
    </source>
</evidence>
<dbReference type="InterPro" id="IPR010435">
    <property type="entry name" value="C5a/SBT2-like_Fn3"/>
</dbReference>
<dbReference type="SUPFAM" id="SSF52025">
    <property type="entry name" value="PA domain"/>
    <property type="match status" value="1"/>
</dbReference>
<feature type="domain" description="Peptidase S8/S53" evidence="12">
    <location>
        <begin position="153"/>
        <end position="568"/>
    </location>
</feature>
<dbReference type="PRINTS" id="PR00723">
    <property type="entry name" value="SUBTILISIN"/>
</dbReference>
<evidence type="ECO:0000259" key="14">
    <source>
        <dbReference type="Pfam" id="PF06280"/>
    </source>
</evidence>
<sequence>MQLIKVASALFALASVVSAAPHHPKIAKKTPGASYIPGAYTVEFETTGSSFADPAASFMQSLGKEHPKYATNPPVKGTQIKNKLFNGMTLHLGDNHSPVELANMKNVKRVYPVKINRRPTAVRTKATPLAPGNDVTPHEMTGVGATHRSGHFGKGVKIAVIDTGVYWKHPALGGCFGPGCRISFGTDLVGDAYDADAVVPVLTPDSDPMDNCSSDSHGTHTTGIIAADARGITQTGFKPFADFVGVAPEATIGHYRIFGCNGNNGDDVMANAIFRAYADGAQIISISIGEASAAADESLTPHAIELVKKAGVHVVVSAGNDGAGGLYTIGDPSLSPSSYSVASIDNHAAVGSAFTGPDNAVYIYGPASSGGWSTPIKSQIFQADVNDGCAANTYPGAAGKVLLVRYNGQCKSSAICGSAAKQGATGCLIYNVGGIAGNPAVPSGSVDGGTGERLLKSLKANPAGVFTFSNSQGLGDLPTAGTASDFTSYGTDIELNFKPDIAGVGGSIYSTVSPHAAEVGHSDVAYLVLSGTSMACPYVAGSLALLLEQRGSLSVDQGKALLQNSAKPAQIYNTTLVETPVRVGAGLVQIDRAIASQTLVTPSFLALNDTKHTKKNYRLRVKNTGKKSVTYTLSHVGSALATGIAAGNDMPLPLINYTPDYATVKFSNQKVTLGAGKSADVTVSFTAPKGANPKLLPFYGGYIKVASPVETISVPYQGVVGDFSKAKMIVENSPVALTNGVKDADGNPITANAILNATAGIDVELVLAQSTRMVMVEVLAAGAHIPGTTLSNSLGVLVPAKVADKNAPYTFTVAAIRPNQPRNVQNDGQGNHVSYALPWYGLVTPAPAPGAMDTPRQHGNNTVQYSVPAGKYQVRFSALRHFGDATKASDYETVLSPVFQVVY</sequence>
<dbReference type="Pfam" id="PF00082">
    <property type="entry name" value="Peptidase_S8"/>
    <property type="match status" value="1"/>
</dbReference>
<evidence type="ECO:0000256" key="9">
    <source>
        <dbReference type="PROSITE-ProRule" id="PRU01240"/>
    </source>
</evidence>
<feature type="domain" description="PA" evidence="13">
    <location>
        <begin position="385"/>
        <end position="454"/>
    </location>
</feature>
<dbReference type="PANTHER" id="PTHR43806">
    <property type="entry name" value="PEPTIDASE S8"/>
    <property type="match status" value="1"/>
</dbReference>
<keyword evidence="3" id="KW-0964">Secreted</keyword>
<dbReference type="InterPro" id="IPR023828">
    <property type="entry name" value="Peptidase_S8_Ser-AS"/>
</dbReference>
<dbReference type="SUPFAM" id="SSF52743">
    <property type="entry name" value="Subtilisin-like"/>
    <property type="match status" value="1"/>
</dbReference>
<dbReference type="PROSITE" id="PS51892">
    <property type="entry name" value="SUBTILASE"/>
    <property type="match status" value="1"/>
</dbReference>
<evidence type="ECO:0000256" key="2">
    <source>
        <dbReference type="ARBA" id="ARBA00022512"/>
    </source>
</evidence>